<name>A0A2P0W9Y4_9CAUD</name>
<proteinExistence type="predicted"/>
<evidence type="ECO:0008006" key="3">
    <source>
        <dbReference type="Google" id="ProtNLM"/>
    </source>
</evidence>
<organism evidence="1 2">
    <name type="scientific">Enterobacter phage Ec_L1</name>
    <dbReference type="NCBI Taxonomy" id="2070180"/>
    <lineage>
        <taxon>Viruses</taxon>
        <taxon>Duplodnaviria</taxon>
        <taxon>Heunggongvirae</taxon>
        <taxon>Uroviricota</taxon>
        <taxon>Caudoviricetes</taxon>
        <taxon>Drexlerviridae</taxon>
        <taxon>Eclunavirus</taxon>
        <taxon>Eclunavirus EcL1</taxon>
    </lineage>
</organism>
<reference evidence="1 2" key="1">
    <citation type="submission" date="2017-12" db="EMBL/GenBank/DDBJ databases">
        <title>Genomic analysis of a novel phage Ec_L1 lytic to Enterobacter cloacae.</title>
        <authorList>
            <person name="Li Z."/>
            <person name="Ren H."/>
            <person name="Xu Y."/>
        </authorList>
    </citation>
    <scope>NUCLEOTIDE SEQUENCE [LARGE SCALE GENOMIC DNA]</scope>
</reference>
<accession>A0A2P0W9Y4</accession>
<gene>
    <name evidence="1" type="ORF">Ec61</name>
</gene>
<evidence type="ECO:0000313" key="2">
    <source>
        <dbReference type="Proteomes" id="UP000241856"/>
    </source>
</evidence>
<protein>
    <recommendedName>
        <fullName evidence="3">Head morphogenesis protein</fullName>
    </recommendedName>
</protein>
<dbReference type="EMBL" id="MG732930">
    <property type="protein sequence ID" value="AUV57175.1"/>
    <property type="molecule type" value="Genomic_DNA"/>
</dbReference>
<evidence type="ECO:0000313" key="1">
    <source>
        <dbReference type="EMBL" id="AUV57175.1"/>
    </source>
</evidence>
<keyword evidence="2" id="KW-1185">Reference proteome</keyword>
<dbReference type="OrthoDB" id="6047at10239"/>
<sequence>MRIIPNWRFPESSERQLSRSLQEATKESMILMRERLDSLKFDAEESEIAQAEEDLEAEILAIFLSVAFGLYAIGRTIYRFNSQQWLAIAIASGGKDNAAVMTLERFGANEQEPWFKQKIDLWEGTARNSITKLAKDIVADWSTNVRVEAMKGASRKEVDATIEKRYAIYGSWSKNRASGIIGTFNSMLMKQRLYDAGVAFYIWRGKMDDRERESHILLEGVKRSVFGEGIFPGEEYGCRCWAVPYWGDKK</sequence>
<dbReference type="Proteomes" id="UP000241856">
    <property type="component" value="Segment"/>
</dbReference>